<dbReference type="AlphaFoldDB" id="A0A3Q9GCE5"/>
<dbReference type="Gene3D" id="1.10.3100.10">
    <property type="entry name" value="Putative cytoplasmic protein"/>
    <property type="match status" value="1"/>
</dbReference>
<evidence type="ECO:0000313" key="1">
    <source>
        <dbReference type="EMBL" id="AZQ94018.1"/>
    </source>
</evidence>
<dbReference type="InterPro" id="IPR027910">
    <property type="entry name" value="YdiL_sf"/>
</dbReference>
<dbReference type="Pfam" id="PF08965">
    <property type="entry name" value="Aca2_YdiL"/>
    <property type="match status" value="1"/>
</dbReference>
<protein>
    <submittedName>
        <fullName evidence="1">Uncharacterized protein</fullName>
    </submittedName>
</protein>
<name>A0A3Q9GCE5_MORCA</name>
<gene>
    <name evidence="1" type="ORF">EJK53_1670</name>
</gene>
<dbReference type="EMBL" id="CP034662">
    <property type="protein sequence ID" value="AZQ94018.1"/>
    <property type="molecule type" value="Genomic_DNA"/>
</dbReference>
<reference evidence="1 2" key="1">
    <citation type="submission" date="2018-12" db="EMBL/GenBank/DDBJ databases">
        <title>Persistence of Moraxella catarrhalis in Chronic Obstructive Pulmonary Disease and Regulation of the Hag/MID Adhesin.</title>
        <authorList>
            <person name="Murphy T."/>
            <person name="Zhao X."/>
            <person name="Vyas G."/>
            <person name="Aluvathingal J."/>
            <person name="Nadendla S."/>
            <person name="Tallon L."/>
            <person name="Tettelin H."/>
        </authorList>
    </citation>
    <scope>NUCLEOTIDE SEQUENCE [LARGE SCALE GENOMIC DNA]</scope>
    <source>
        <strain evidence="1 2">46P58B1</strain>
    </source>
</reference>
<dbReference type="InterPro" id="IPR010982">
    <property type="entry name" value="Lambda_DNA-bd_dom_sf"/>
</dbReference>
<dbReference type="SUPFAM" id="SSF47413">
    <property type="entry name" value="lambda repressor-like DNA-binding domains"/>
    <property type="match status" value="1"/>
</dbReference>
<sequence length="164" mass="18922">MNNLQLKAQRQSLGLTVAEICNITKNKDGYPLAKRTWQYYETGKLIIQDDIDLLMFSLASHYSLLLDKLTEDIKRFNEENPRPITDDADIYFEQLASVKKLALPFWHSFEQFVKDTGNNSEACWKIWQAVVGHLVLTGKLNYLDDDAKVPANFSCNNWLRGKYG</sequence>
<organism evidence="1 2">
    <name type="scientific">Moraxella catarrhalis</name>
    <name type="common">Branhamella catarrhalis</name>
    <dbReference type="NCBI Taxonomy" id="480"/>
    <lineage>
        <taxon>Bacteria</taxon>
        <taxon>Pseudomonadati</taxon>
        <taxon>Pseudomonadota</taxon>
        <taxon>Gammaproteobacteria</taxon>
        <taxon>Moraxellales</taxon>
        <taxon>Moraxellaceae</taxon>
        <taxon>Moraxella</taxon>
    </lineage>
</organism>
<dbReference type="Proteomes" id="UP000280228">
    <property type="component" value="Chromosome"/>
</dbReference>
<dbReference type="GO" id="GO:0003677">
    <property type="term" value="F:DNA binding"/>
    <property type="evidence" value="ECO:0007669"/>
    <property type="project" value="InterPro"/>
</dbReference>
<dbReference type="InterPro" id="IPR015060">
    <property type="entry name" value="Aca2_YdiL-like"/>
</dbReference>
<accession>A0A3Q9GCE5</accession>
<evidence type="ECO:0000313" key="2">
    <source>
        <dbReference type="Proteomes" id="UP000280228"/>
    </source>
</evidence>
<dbReference type="RefSeq" id="WP_164715488.1">
    <property type="nucleotide sequence ID" value="NZ_CP034662.1"/>
</dbReference>
<proteinExistence type="predicted"/>